<keyword evidence="10" id="KW-1185">Reference proteome</keyword>
<name>A0ABW3GSH9_9BACL</name>
<evidence type="ECO:0000256" key="4">
    <source>
        <dbReference type="ARBA" id="ARBA00022692"/>
    </source>
</evidence>
<dbReference type="InterPro" id="IPR004869">
    <property type="entry name" value="MMPL_dom"/>
</dbReference>
<organism evidence="9 10">
    <name type="scientific">Savagea faecisuis</name>
    <dbReference type="NCBI Taxonomy" id="1274803"/>
    <lineage>
        <taxon>Bacteria</taxon>
        <taxon>Bacillati</taxon>
        <taxon>Bacillota</taxon>
        <taxon>Bacilli</taxon>
        <taxon>Bacillales</taxon>
        <taxon>Caryophanaceae</taxon>
        <taxon>Savagea</taxon>
    </lineage>
</organism>
<evidence type="ECO:0000256" key="1">
    <source>
        <dbReference type="ARBA" id="ARBA00004651"/>
    </source>
</evidence>
<comment type="subcellular location">
    <subcellularLocation>
        <location evidence="1">Cell membrane</location>
        <topology evidence="1">Multi-pass membrane protein</topology>
    </subcellularLocation>
</comment>
<dbReference type="Pfam" id="PF03176">
    <property type="entry name" value="MMPL"/>
    <property type="match status" value="1"/>
</dbReference>
<evidence type="ECO:0000256" key="6">
    <source>
        <dbReference type="ARBA" id="ARBA00023136"/>
    </source>
</evidence>
<proteinExistence type="inferred from homology"/>
<dbReference type="Proteomes" id="UP001596976">
    <property type="component" value="Unassembled WGS sequence"/>
</dbReference>
<protein>
    <submittedName>
        <fullName evidence="9">MMPL family transporter</fullName>
    </submittedName>
</protein>
<evidence type="ECO:0000259" key="8">
    <source>
        <dbReference type="Pfam" id="PF03176"/>
    </source>
</evidence>
<reference evidence="10" key="1">
    <citation type="journal article" date="2019" name="Int. J. Syst. Evol. Microbiol.">
        <title>The Global Catalogue of Microorganisms (GCM) 10K type strain sequencing project: providing services to taxonomists for standard genome sequencing and annotation.</title>
        <authorList>
            <consortium name="The Broad Institute Genomics Platform"/>
            <consortium name="The Broad Institute Genome Sequencing Center for Infectious Disease"/>
            <person name="Wu L."/>
            <person name="Ma J."/>
        </authorList>
    </citation>
    <scope>NUCLEOTIDE SEQUENCE [LARGE SCALE GENOMIC DNA]</scope>
    <source>
        <strain evidence="10">CCUG 63563</strain>
    </source>
</reference>
<keyword evidence="4 7" id="KW-0812">Transmembrane</keyword>
<evidence type="ECO:0000256" key="2">
    <source>
        <dbReference type="ARBA" id="ARBA00010157"/>
    </source>
</evidence>
<dbReference type="RefSeq" id="WP_381008513.1">
    <property type="nucleotide sequence ID" value="NZ_JBHTJF010000001.1"/>
</dbReference>
<evidence type="ECO:0000256" key="7">
    <source>
        <dbReference type="SAM" id="Phobius"/>
    </source>
</evidence>
<dbReference type="PANTHER" id="PTHR33406">
    <property type="entry name" value="MEMBRANE PROTEIN MJ1562-RELATED"/>
    <property type="match status" value="1"/>
</dbReference>
<comment type="caution">
    <text evidence="9">The sequence shown here is derived from an EMBL/GenBank/DDBJ whole genome shotgun (WGS) entry which is preliminary data.</text>
</comment>
<evidence type="ECO:0000256" key="3">
    <source>
        <dbReference type="ARBA" id="ARBA00022475"/>
    </source>
</evidence>
<dbReference type="EMBL" id="JBHTJF010000001">
    <property type="protein sequence ID" value="MFD0942184.1"/>
    <property type="molecule type" value="Genomic_DNA"/>
</dbReference>
<comment type="similarity">
    <text evidence="2">Belongs to the resistance-nodulation-cell division (RND) (TC 2.A.6) family. MmpL subfamily.</text>
</comment>
<evidence type="ECO:0000313" key="10">
    <source>
        <dbReference type="Proteomes" id="UP001596976"/>
    </source>
</evidence>
<sequence>MTNMKTSFDLIESFPEDLSSRVGYERLGEVFSKGSLAPGTLLMIRDEDWTEDTLKEKMEQLNELDGVQSVRPTGHPLVEDHFNVAKLAITFDGNPHGHEAMDTVEMLRDMSKEGDELYIAGETAKNVDIRDINERDTWLVVGLMTALIAIMLGFQTKSVIAPIYMVGSILYFITLIIVSMGFSLILEMMSDSGRTVRRERSSNPFTRVKIFFRTQFRYLALC</sequence>
<keyword evidence="6 7" id="KW-0472">Membrane</keyword>
<evidence type="ECO:0000256" key="5">
    <source>
        <dbReference type="ARBA" id="ARBA00022989"/>
    </source>
</evidence>
<gene>
    <name evidence="9" type="ORF">ACFQ0V_00055</name>
</gene>
<feature type="domain" description="Membrane transport protein MMPL" evidence="8">
    <location>
        <begin position="17"/>
        <end position="171"/>
    </location>
</feature>
<keyword evidence="5 7" id="KW-1133">Transmembrane helix</keyword>
<feature type="transmembrane region" description="Helical" evidence="7">
    <location>
        <begin position="137"/>
        <end position="155"/>
    </location>
</feature>
<accession>A0ABW3GSH9</accession>
<dbReference type="InterPro" id="IPR050545">
    <property type="entry name" value="Mycobact_MmpL"/>
</dbReference>
<feature type="transmembrane region" description="Helical" evidence="7">
    <location>
        <begin position="161"/>
        <end position="186"/>
    </location>
</feature>
<keyword evidence="3" id="KW-1003">Cell membrane</keyword>
<evidence type="ECO:0000313" key="9">
    <source>
        <dbReference type="EMBL" id="MFD0942184.1"/>
    </source>
</evidence>
<dbReference type="PANTHER" id="PTHR33406:SF6">
    <property type="entry name" value="MEMBRANE PROTEIN YDGH-RELATED"/>
    <property type="match status" value="1"/>
</dbReference>